<organism evidence="1">
    <name type="scientific">marine metagenome</name>
    <dbReference type="NCBI Taxonomy" id="408172"/>
    <lineage>
        <taxon>unclassified sequences</taxon>
        <taxon>metagenomes</taxon>
        <taxon>ecological metagenomes</taxon>
    </lineage>
</organism>
<dbReference type="EMBL" id="UINC01194009">
    <property type="protein sequence ID" value="SVE09888.1"/>
    <property type="molecule type" value="Genomic_DNA"/>
</dbReference>
<sequence>MQHNYKKAFTALKKLGAPVIVGDDYGNDRYFRLSAEDN</sequence>
<feature type="non-terminal residue" evidence="1">
    <location>
        <position position="38"/>
    </location>
</feature>
<accession>A0A383ARY0</accession>
<gene>
    <name evidence="1" type="ORF">METZ01_LOCUS462742</name>
</gene>
<name>A0A383ARY0_9ZZZZ</name>
<dbReference type="AlphaFoldDB" id="A0A383ARY0"/>
<proteinExistence type="predicted"/>
<evidence type="ECO:0000313" key="1">
    <source>
        <dbReference type="EMBL" id="SVE09888.1"/>
    </source>
</evidence>
<protein>
    <submittedName>
        <fullName evidence="1">Uncharacterized protein</fullName>
    </submittedName>
</protein>
<reference evidence="1" key="1">
    <citation type="submission" date="2018-05" db="EMBL/GenBank/DDBJ databases">
        <authorList>
            <person name="Lanie J.A."/>
            <person name="Ng W.-L."/>
            <person name="Kazmierczak K.M."/>
            <person name="Andrzejewski T.M."/>
            <person name="Davidsen T.M."/>
            <person name="Wayne K.J."/>
            <person name="Tettelin H."/>
            <person name="Glass J.I."/>
            <person name="Rusch D."/>
            <person name="Podicherti R."/>
            <person name="Tsui H.-C.T."/>
            <person name="Winkler M.E."/>
        </authorList>
    </citation>
    <scope>NUCLEOTIDE SEQUENCE</scope>
</reference>